<dbReference type="Pfam" id="PF09801">
    <property type="entry name" value="SYS1"/>
    <property type="match status" value="1"/>
</dbReference>
<dbReference type="InterPro" id="IPR019185">
    <property type="entry name" value="Integral_membrane_SYS1-rel"/>
</dbReference>
<keyword evidence="4 10" id="KW-0812">Transmembrane</keyword>
<dbReference type="AlphaFoldDB" id="A0A0N1IAN0"/>
<evidence type="ECO:0000256" key="7">
    <source>
        <dbReference type="ARBA" id="ARBA00023034"/>
    </source>
</evidence>
<dbReference type="PANTHER" id="PTHR12952">
    <property type="entry name" value="SYS1"/>
    <property type="match status" value="1"/>
</dbReference>
<evidence type="ECO:0000313" key="12">
    <source>
        <dbReference type="Proteomes" id="UP000038009"/>
    </source>
</evidence>
<evidence type="ECO:0000256" key="4">
    <source>
        <dbReference type="ARBA" id="ARBA00022692"/>
    </source>
</evidence>
<dbReference type="GO" id="GO:0005802">
    <property type="term" value="C:trans-Golgi network"/>
    <property type="evidence" value="ECO:0007669"/>
    <property type="project" value="TreeGrafter"/>
</dbReference>
<dbReference type="Proteomes" id="UP000038009">
    <property type="component" value="Unassembled WGS sequence"/>
</dbReference>
<feature type="region of interest" description="Disordered" evidence="9">
    <location>
        <begin position="315"/>
        <end position="343"/>
    </location>
</feature>
<sequence length="358" mass="38380">MAIGLGRTIGSPIFLFFQILHGVSLFFVMLGVSRVALGVLELAISAAAPSTAMLPSRSPTFALKPKLLAIADPLATTVHEPRGELLRGFHEVVGQHRPYADHMVDQAAAAAGEPMLSLSAQLSYCFHVPLTSLFHSPAAVYLKAADKAAPLKYASKVPPLRYDGSTGRFYLQHLFAAALCAYPLALLLQRRKFVLDFVATIYVAYWVLTDLMLRSVLGGGAWHWWGACLSGMVTMYATTYGICRWKEMQEIKLSSGGAGAGVNTASVLTSKATTAWVMDSRGDNGSDAREMEEVLPMLQDVFSPTSPAAVMPSSGDMTGLLPDKAVGRSRPTTGEASPKAVVVEVDDAEEVPFKNKSV</sequence>
<dbReference type="GO" id="GO:0006895">
    <property type="term" value="P:Golgi to endosome transport"/>
    <property type="evidence" value="ECO:0007669"/>
    <property type="project" value="TreeGrafter"/>
</dbReference>
<dbReference type="OMA" id="RFYLQHM"/>
<feature type="transmembrane region" description="Helical" evidence="10">
    <location>
        <begin position="169"/>
        <end position="188"/>
    </location>
</feature>
<dbReference type="VEuPathDB" id="TriTrypDB:Lsey_0002_0120"/>
<keyword evidence="6 10" id="KW-1133">Transmembrane helix</keyword>
<dbReference type="OrthoDB" id="262164at2759"/>
<comment type="subcellular location">
    <subcellularLocation>
        <location evidence="1">Golgi apparatus membrane</location>
        <topology evidence="1">Multi-pass membrane protein</topology>
    </subcellularLocation>
</comment>
<keyword evidence="7" id="KW-0333">Golgi apparatus</keyword>
<comment type="similarity">
    <text evidence="2">Belongs to the SYS1 family.</text>
</comment>
<accession>A0A0N1IAN0</accession>
<reference evidence="11 12" key="1">
    <citation type="journal article" date="2015" name="PLoS Pathog.">
        <title>Leptomonas seymouri: Adaptations to the Dixenous Life Cycle Analyzed by Genome Sequencing, Transcriptome Profiling and Co-infection with Leishmania donovani.</title>
        <authorList>
            <person name="Kraeva N."/>
            <person name="Butenko A."/>
            <person name="Hlavacova J."/>
            <person name="Kostygov A."/>
            <person name="Myskova J."/>
            <person name="Grybchuk D."/>
            <person name="Lestinova T."/>
            <person name="Votypka J."/>
            <person name="Volf P."/>
            <person name="Opperdoes F."/>
            <person name="Flegontov P."/>
            <person name="Lukes J."/>
            <person name="Yurchenko V."/>
        </authorList>
    </citation>
    <scope>NUCLEOTIDE SEQUENCE [LARGE SCALE GENOMIC DNA]</scope>
    <source>
        <strain evidence="11 12">ATCC 30220</strain>
    </source>
</reference>
<dbReference type="GO" id="GO:0005829">
    <property type="term" value="C:cytosol"/>
    <property type="evidence" value="ECO:0007669"/>
    <property type="project" value="GOC"/>
</dbReference>
<evidence type="ECO:0000256" key="1">
    <source>
        <dbReference type="ARBA" id="ARBA00004653"/>
    </source>
</evidence>
<organism evidence="11 12">
    <name type="scientific">Leptomonas seymouri</name>
    <dbReference type="NCBI Taxonomy" id="5684"/>
    <lineage>
        <taxon>Eukaryota</taxon>
        <taxon>Discoba</taxon>
        <taxon>Euglenozoa</taxon>
        <taxon>Kinetoplastea</taxon>
        <taxon>Metakinetoplastina</taxon>
        <taxon>Trypanosomatida</taxon>
        <taxon>Trypanosomatidae</taxon>
        <taxon>Leishmaniinae</taxon>
        <taxon>Leptomonas</taxon>
    </lineage>
</organism>
<gene>
    <name evidence="11" type="ORF">ABL78_0124</name>
</gene>
<dbReference type="EMBL" id="LJSK01000002">
    <property type="protein sequence ID" value="KPI90688.1"/>
    <property type="molecule type" value="Genomic_DNA"/>
</dbReference>
<keyword evidence="12" id="KW-1185">Reference proteome</keyword>
<dbReference type="GO" id="GO:0043001">
    <property type="term" value="P:Golgi to plasma membrane protein transport"/>
    <property type="evidence" value="ECO:0007669"/>
    <property type="project" value="TreeGrafter"/>
</dbReference>
<comment type="caution">
    <text evidence="11">The sequence shown here is derived from an EMBL/GenBank/DDBJ whole genome shotgun (WGS) entry which is preliminary data.</text>
</comment>
<evidence type="ECO:0000256" key="10">
    <source>
        <dbReference type="SAM" id="Phobius"/>
    </source>
</evidence>
<keyword evidence="8 10" id="KW-0472">Membrane</keyword>
<evidence type="ECO:0000256" key="6">
    <source>
        <dbReference type="ARBA" id="ARBA00022989"/>
    </source>
</evidence>
<keyword evidence="3" id="KW-0813">Transport</keyword>
<evidence type="ECO:0008006" key="13">
    <source>
        <dbReference type="Google" id="ProtNLM"/>
    </source>
</evidence>
<dbReference type="GO" id="GO:0000139">
    <property type="term" value="C:Golgi membrane"/>
    <property type="evidence" value="ECO:0007669"/>
    <property type="project" value="UniProtKB-SubCell"/>
</dbReference>
<evidence type="ECO:0000256" key="3">
    <source>
        <dbReference type="ARBA" id="ARBA00022448"/>
    </source>
</evidence>
<feature type="transmembrane region" description="Helical" evidence="10">
    <location>
        <begin position="222"/>
        <end position="243"/>
    </location>
</feature>
<feature type="transmembrane region" description="Helical" evidence="10">
    <location>
        <begin position="195"/>
        <end position="216"/>
    </location>
</feature>
<name>A0A0N1IAN0_LEPSE</name>
<dbReference type="PANTHER" id="PTHR12952:SF0">
    <property type="entry name" value="PROTEIN SYS1 HOMOLOG"/>
    <property type="match status" value="1"/>
</dbReference>
<evidence type="ECO:0000313" key="11">
    <source>
        <dbReference type="EMBL" id="KPI90688.1"/>
    </source>
</evidence>
<evidence type="ECO:0000256" key="2">
    <source>
        <dbReference type="ARBA" id="ARBA00008160"/>
    </source>
</evidence>
<keyword evidence="5" id="KW-0653">Protein transport</keyword>
<protein>
    <recommendedName>
        <fullName evidence="13">Integral membrane protein</fullName>
    </recommendedName>
</protein>
<evidence type="ECO:0000256" key="5">
    <source>
        <dbReference type="ARBA" id="ARBA00022927"/>
    </source>
</evidence>
<proteinExistence type="inferred from homology"/>
<evidence type="ECO:0000256" key="8">
    <source>
        <dbReference type="ARBA" id="ARBA00023136"/>
    </source>
</evidence>
<feature type="transmembrane region" description="Helical" evidence="10">
    <location>
        <begin position="12"/>
        <end position="32"/>
    </location>
</feature>
<dbReference type="GO" id="GO:0034067">
    <property type="term" value="P:protein localization to Golgi apparatus"/>
    <property type="evidence" value="ECO:0007669"/>
    <property type="project" value="TreeGrafter"/>
</dbReference>
<evidence type="ECO:0000256" key="9">
    <source>
        <dbReference type="SAM" id="MobiDB-lite"/>
    </source>
</evidence>